<evidence type="ECO:0000313" key="5">
    <source>
        <dbReference type="EMBL" id="GAA5139977.1"/>
    </source>
</evidence>
<dbReference type="PANTHER" id="PTHR42998">
    <property type="entry name" value="TYPE I RESTRICTION ENZYME HINDVIIP M PROTEIN-RELATED"/>
    <property type="match status" value="1"/>
</dbReference>
<dbReference type="InterPro" id="IPR044946">
    <property type="entry name" value="Restrct_endonuc_typeI_TRD_sf"/>
</dbReference>
<name>A0ABP9P3M4_9BACT</name>
<dbReference type="PROSITE" id="PS00092">
    <property type="entry name" value="N6_MTASE"/>
    <property type="match status" value="1"/>
</dbReference>
<dbReference type="SUPFAM" id="SSF116734">
    <property type="entry name" value="DNA methylase specificity domain"/>
    <property type="match status" value="1"/>
</dbReference>
<evidence type="ECO:0000256" key="1">
    <source>
        <dbReference type="ARBA" id="ARBA00006594"/>
    </source>
</evidence>
<comment type="similarity">
    <text evidence="1">Belongs to the N(4)/N(6)-methyltransferase family.</text>
</comment>
<dbReference type="InterPro" id="IPR052916">
    <property type="entry name" value="Type-I_RE_MTase_Subunit"/>
</dbReference>
<accession>A0ABP9P3M4</accession>
<dbReference type="SUPFAM" id="SSF53335">
    <property type="entry name" value="S-adenosyl-L-methionine-dependent methyltransferases"/>
    <property type="match status" value="1"/>
</dbReference>
<reference evidence="6" key="1">
    <citation type="journal article" date="2019" name="Int. J. Syst. Evol. Microbiol.">
        <title>The Global Catalogue of Microorganisms (GCM) 10K type strain sequencing project: providing services to taxonomists for standard genome sequencing and annotation.</title>
        <authorList>
            <consortium name="The Broad Institute Genomics Platform"/>
            <consortium name="The Broad Institute Genome Sequencing Center for Infectious Disease"/>
            <person name="Wu L."/>
            <person name="Ma J."/>
        </authorList>
    </citation>
    <scope>NUCLEOTIDE SEQUENCE [LARGE SCALE GENOMIC DNA]</scope>
    <source>
        <strain evidence="6">JCM 18053</strain>
    </source>
</reference>
<comment type="caution">
    <text evidence="5">The sequence shown here is derived from an EMBL/GenBank/DDBJ whole genome shotgun (WGS) entry which is preliminary data.</text>
</comment>
<keyword evidence="3" id="KW-0238">DNA-binding</keyword>
<dbReference type="PRINTS" id="PR00507">
    <property type="entry name" value="N12N6MTFRASE"/>
</dbReference>
<dbReference type="InterPro" id="IPR029063">
    <property type="entry name" value="SAM-dependent_MTases_sf"/>
</dbReference>
<evidence type="ECO:0000256" key="3">
    <source>
        <dbReference type="ARBA" id="ARBA00023125"/>
    </source>
</evidence>
<dbReference type="Gene3D" id="3.90.220.20">
    <property type="entry name" value="DNA methylase specificity domains"/>
    <property type="match status" value="1"/>
</dbReference>
<evidence type="ECO:0000256" key="2">
    <source>
        <dbReference type="ARBA" id="ARBA00022747"/>
    </source>
</evidence>
<gene>
    <name evidence="5" type="ORF">GCM10023213_21680</name>
</gene>
<evidence type="ECO:0000313" key="6">
    <source>
        <dbReference type="Proteomes" id="UP001499852"/>
    </source>
</evidence>
<keyword evidence="2" id="KW-0680">Restriction system</keyword>
<organism evidence="5 6">
    <name type="scientific">Prosthecobacter algae</name>
    <dbReference type="NCBI Taxonomy" id="1144682"/>
    <lineage>
        <taxon>Bacteria</taxon>
        <taxon>Pseudomonadati</taxon>
        <taxon>Verrucomicrobiota</taxon>
        <taxon>Verrucomicrobiia</taxon>
        <taxon>Verrucomicrobiales</taxon>
        <taxon>Verrucomicrobiaceae</taxon>
        <taxon>Prosthecobacter</taxon>
    </lineage>
</organism>
<dbReference type="Gene3D" id="3.40.50.150">
    <property type="entry name" value="Vaccinia Virus protein VP39"/>
    <property type="match status" value="1"/>
</dbReference>
<dbReference type="EMBL" id="BAABIA010000004">
    <property type="protein sequence ID" value="GAA5139977.1"/>
    <property type="molecule type" value="Genomic_DNA"/>
</dbReference>
<protein>
    <recommendedName>
        <fullName evidence="4">DNA methylase adenine-specific domain-containing protein</fullName>
    </recommendedName>
</protein>
<keyword evidence="6" id="KW-1185">Reference proteome</keyword>
<dbReference type="Pfam" id="PF02384">
    <property type="entry name" value="N6_Mtase"/>
    <property type="match status" value="1"/>
</dbReference>
<proteinExistence type="inferred from homology"/>
<evidence type="ECO:0000259" key="4">
    <source>
        <dbReference type="Pfam" id="PF02384"/>
    </source>
</evidence>
<sequence length="604" mass="66213">MDELFKCVFAKHWLLKSPRLTVSGDLSKSYRASFAHVKSVLPGIFLLADEIELDPVSLQYVDRQFDIIDLEKCRADIFSELYEAFAGSGVKSSEGQFFTPTVAVDLLVSLVNPKSNQTICDPACGAGGFLIAAAKHLVGAGADPTDVAASLRGVDKDAYLARITRGRLALYLDKMPEVICGDSLADISQDGIAIEDKLFDVVLTNPPFGAKIVAASPNTLMRYDLARKWIKSDGAKEAFVPNGAMNPSTPPQVLFVERCLKLVKPGGFLGAILPESIVSSKSHAYVVQYMQSVADLVAVVGMPEALFKTSGKGGTHTKTVAVVLQKKPSKSKRSSVFFADAKWCGHDSRGRSVPLNHVPQIAANFADFQKTGVGNHGHMGILVPKDRLGLNLAPRAFEFDAESESERLTETHDIVSFGDLIKDGVLSLSTGDEVGKLAYGTGEIPFVRTSDISNWEVKSDPKHCVSEEIYERYRPRQDVRENDILMVRDGTYLIGTCAVVTGYDLPMLYQSHIYKIRVEKPEKMTPFLLLAALTCPFAQRQIKSFCVSQDIIDSLGNKIHEIRLALPKAKKTRDRIANLVEKAIRDRTEARELARKACEEVMAG</sequence>
<dbReference type="CDD" id="cd02440">
    <property type="entry name" value="AdoMet_MTases"/>
    <property type="match status" value="1"/>
</dbReference>
<dbReference type="PANTHER" id="PTHR42998:SF1">
    <property type="entry name" value="TYPE I RESTRICTION ENZYME HINDI METHYLASE SUBUNIT"/>
    <property type="match status" value="1"/>
</dbReference>
<dbReference type="InterPro" id="IPR002052">
    <property type="entry name" value="DNA_methylase_N6_adenine_CS"/>
</dbReference>
<feature type="domain" description="DNA methylase adenine-specific" evidence="4">
    <location>
        <begin position="75"/>
        <end position="364"/>
    </location>
</feature>
<dbReference type="Proteomes" id="UP001499852">
    <property type="component" value="Unassembled WGS sequence"/>
</dbReference>
<dbReference type="InterPro" id="IPR003356">
    <property type="entry name" value="DNA_methylase_A-5"/>
</dbReference>